<dbReference type="GO" id="GO:0005886">
    <property type="term" value="C:plasma membrane"/>
    <property type="evidence" value="ECO:0007669"/>
    <property type="project" value="TreeGrafter"/>
</dbReference>
<evidence type="ECO:0000256" key="2">
    <source>
        <dbReference type="ARBA" id="ARBA00012528"/>
    </source>
</evidence>
<dbReference type="Gene3D" id="3.30.70.270">
    <property type="match status" value="1"/>
</dbReference>
<dbReference type="PROSITE" id="PS50006">
    <property type="entry name" value="FHA_DOMAIN"/>
    <property type="match status" value="1"/>
</dbReference>
<reference evidence="7 8" key="1">
    <citation type="submission" date="2020-07" db="EMBL/GenBank/DDBJ databases">
        <title>Genomic Encyclopedia of Type Strains, Phase IV (KMG-V): Genome sequencing to study the core and pangenomes of soil and plant-associated prokaryotes.</title>
        <authorList>
            <person name="Whitman W."/>
        </authorList>
    </citation>
    <scope>NUCLEOTIDE SEQUENCE [LARGE SCALE GENOMIC DNA]</scope>
    <source>
        <strain evidence="7 8">RH2WT43</strain>
    </source>
</reference>
<dbReference type="SUPFAM" id="SSF55073">
    <property type="entry name" value="Nucleotide cyclase"/>
    <property type="match status" value="1"/>
</dbReference>
<evidence type="ECO:0000259" key="5">
    <source>
        <dbReference type="PROSITE" id="PS50006"/>
    </source>
</evidence>
<protein>
    <recommendedName>
        <fullName evidence="2">diguanylate cyclase</fullName>
        <ecNumber evidence="2">2.7.7.65</ecNumber>
    </recommendedName>
</protein>
<dbReference type="InterPro" id="IPR043128">
    <property type="entry name" value="Rev_trsase/Diguanyl_cyclase"/>
</dbReference>
<dbReference type="InterPro" id="IPR000253">
    <property type="entry name" value="FHA_dom"/>
</dbReference>
<dbReference type="SMART" id="SM00240">
    <property type="entry name" value="FHA"/>
    <property type="match status" value="1"/>
</dbReference>
<keyword evidence="8" id="KW-1185">Reference proteome</keyword>
<feature type="region of interest" description="Disordered" evidence="4">
    <location>
        <begin position="1"/>
        <end position="22"/>
    </location>
</feature>
<dbReference type="SMART" id="SM00267">
    <property type="entry name" value="GGDEF"/>
    <property type="match status" value="1"/>
</dbReference>
<dbReference type="Proteomes" id="UP000550401">
    <property type="component" value="Unassembled WGS sequence"/>
</dbReference>
<sequence>MTSRHNDSSTTQRRTIRPARGFEARSGSAACLVVLQGQRLGQRIDIGEQVVTLGRAPECDFQIMERSVSRQHARIWKEPNGYRIKDLDSTNKTLLNDQPIIEAELKDGDHVSIGGCVLKFMERSSVEARYHDEIYQLATMDPLTGLYNRRHFLELLERELARTASHRRMLSLLIIDLDHFKSINDRYGHPAGDIVLKQVAATLQVLARGEILVARIGGEEFAAMLPEQGVVDASAFAQHLCESIAALDLGEQAGVRNVTVSIGVAGWNAEAATVAELLRAADAELYRAKQAGRNRVCVAEQSGA</sequence>
<dbReference type="InterPro" id="IPR008984">
    <property type="entry name" value="SMAD_FHA_dom_sf"/>
</dbReference>
<feature type="domain" description="FHA" evidence="5">
    <location>
        <begin position="51"/>
        <end position="100"/>
    </location>
</feature>
<dbReference type="EMBL" id="JACGXL010000007">
    <property type="protein sequence ID" value="MBA8889435.1"/>
    <property type="molecule type" value="Genomic_DNA"/>
</dbReference>
<organism evidence="7 8">
    <name type="scientific">Dokdonella fugitiva</name>
    <dbReference type="NCBI Taxonomy" id="328517"/>
    <lineage>
        <taxon>Bacteria</taxon>
        <taxon>Pseudomonadati</taxon>
        <taxon>Pseudomonadota</taxon>
        <taxon>Gammaproteobacteria</taxon>
        <taxon>Lysobacterales</taxon>
        <taxon>Rhodanobacteraceae</taxon>
        <taxon>Dokdonella</taxon>
    </lineage>
</organism>
<evidence type="ECO:0000256" key="1">
    <source>
        <dbReference type="ARBA" id="ARBA00001946"/>
    </source>
</evidence>
<dbReference type="GO" id="GO:0043709">
    <property type="term" value="P:cell adhesion involved in single-species biofilm formation"/>
    <property type="evidence" value="ECO:0007669"/>
    <property type="project" value="TreeGrafter"/>
</dbReference>
<evidence type="ECO:0000313" key="7">
    <source>
        <dbReference type="EMBL" id="MBA8889435.1"/>
    </source>
</evidence>
<comment type="caution">
    <text evidence="7">The sequence shown here is derived from an EMBL/GenBank/DDBJ whole genome shotgun (WGS) entry which is preliminary data.</text>
</comment>
<dbReference type="EC" id="2.7.7.65" evidence="2"/>
<dbReference type="AlphaFoldDB" id="A0A839F043"/>
<feature type="domain" description="GGDEF" evidence="6">
    <location>
        <begin position="168"/>
        <end position="301"/>
    </location>
</feature>
<dbReference type="SUPFAM" id="SSF49879">
    <property type="entry name" value="SMAD/FHA domain"/>
    <property type="match status" value="1"/>
</dbReference>
<evidence type="ECO:0000256" key="4">
    <source>
        <dbReference type="SAM" id="MobiDB-lite"/>
    </source>
</evidence>
<dbReference type="RefSeq" id="WP_182532483.1">
    <property type="nucleotide sequence ID" value="NZ_JACGXL010000007.1"/>
</dbReference>
<dbReference type="GO" id="GO:0052621">
    <property type="term" value="F:diguanylate cyclase activity"/>
    <property type="evidence" value="ECO:0007669"/>
    <property type="project" value="UniProtKB-EC"/>
</dbReference>
<dbReference type="InterPro" id="IPR000160">
    <property type="entry name" value="GGDEF_dom"/>
</dbReference>
<dbReference type="PANTHER" id="PTHR45138">
    <property type="entry name" value="REGULATORY COMPONENTS OF SENSORY TRANSDUCTION SYSTEM"/>
    <property type="match status" value="1"/>
</dbReference>
<dbReference type="FunFam" id="3.30.70.270:FF:000001">
    <property type="entry name" value="Diguanylate cyclase domain protein"/>
    <property type="match status" value="1"/>
</dbReference>
<gene>
    <name evidence="7" type="ORF">FHW12_003681</name>
</gene>
<evidence type="ECO:0000313" key="8">
    <source>
        <dbReference type="Proteomes" id="UP000550401"/>
    </source>
</evidence>
<comment type="catalytic activity">
    <reaction evidence="3">
        <text>2 GTP = 3',3'-c-di-GMP + 2 diphosphate</text>
        <dbReference type="Rhea" id="RHEA:24898"/>
        <dbReference type="ChEBI" id="CHEBI:33019"/>
        <dbReference type="ChEBI" id="CHEBI:37565"/>
        <dbReference type="ChEBI" id="CHEBI:58805"/>
        <dbReference type="EC" id="2.7.7.65"/>
    </reaction>
</comment>
<accession>A0A839F043</accession>
<dbReference type="Pfam" id="PF00990">
    <property type="entry name" value="GGDEF"/>
    <property type="match status" value="1"/>
</dbReference>
<comment type="cofactor">
    <cofactor evidence="1">
        <name>Mg(2+)</name>
        <dbReference type="ChEBI" id="CHEBI:18420"/>
    </cofactor>
</comment>
<name>A0A839F043_9GAMM</name>
<evidence type="ECO:0000256" key="3">
    <source>
        <dbReference type="ARBA" id="ARBA00034247"/>
    </source>
</evidence>
<dbReference type="InterPro" id="IPR029787">
    <property type="entry name" value="Nucleotide_cyclase"/>
</dbReference>
<dbReference type="Pfam" id="PF00498">
    <property type="entry name" value="FHA"/>
    <property type="match status" value="1"/>
</dbReference>
<dbReference type="NCBIfam" id="TIGR00254">
    <property type="entry name" value="GGDEF"/>
    <property type="match status" value="1"/>
</dbReference>
<dbReference type="Gene3D" id="2.60.200.20">
    <property type="match status" value="1"/>
</dbReference>
<dbReference type="CDD" id="cd01949">
    <property type="entry name" value="GGDEF"/>
    <property type="match status" value="1"/>
</dbReference>
<evidence type="ECO:0000259" key="6">
    <source>
        <dbReference type="PROSITE" id="PS50887"/>
    </source>
</evidence>
<proteinExistence type="predicted"/>
<dbReference type="PANTHER" id="PTHR45138:SF9">
    <property type="entry name" value="DIGUANYLATE CYCLASE DGCM-RELATED"/>
    <property type="match status" value="1"/>
</dbReference>
<dbReference type="PROSITE" id="PS50887">
    <property type="entry name" value="GGDEF"/>
    <property type="match status" value="1"/>
</dbReference>
<dbReference type="GO" id="GO:1902201">
    <property type="term" value="P:negative regulation of bacterial-type flagellum-dependent cell motility"/>
    <property type="evidence" value="ECO:0007669"/>
    <property type="project" value="TreeGrafter"/>
</dbReference>
<dbReference type="CDD" id="cd00060">
    <property type="entry name" value="FHA"/>
    <property type="match status" value="1"/>
</dbReference>
<dbReference type="InterPro" id="IPR050469">
    <property type="entry name" value="Diguanylate_Cyclase"/>
</dbReference>